<evidence type="ECO:0000313" key="2">
    <source>
        <dbReference type="Proteomes" id="UP000054047"/>
    </source>
</evidence>
<dbReference type="AlphaFoldDB" id="A0A0C2GRC0"/>
<protein>
    <submittedName>
        <fullName evidence="1">Uncharacterized protein</fullName>
    </submittedName>
</protein>
<dbReference type="OrthoDB" id="285729at2759"/>
<proteinExistence type="predicted"/>
<sequence>MDSRAAFSILSDIRSISSDLHPIFVHAAQTPSNRERVYKLLPRDIIFCSGLIDSHGEDYAAMAADSRNIYKENARAIQRKVRIFKESPHYQTYLRAKEEGRTVEEILAEEGQT</sequence>
<organism evidence="1 2">
    <name type="scientific">Ancylostoma duodenale</name>
    <dbReference type="NCBI Taxonomy" id="51022"/>
    <lineage>
        <taxon>Eukaryota</taxon>
        <taxon>Metazoa</taxon>
        <taxon>Ecdysozoa</taxon>
        <taxon>Nematoda</taxon>
        <taxon>Chromadorea</taxon>
        <taxon>Rhabditida</taxon>
        <taxon>Rhabditina</taxon>
        <taxon>Rhabditomorpha</taxon>
        <taxon>Strongyloidea</taxon>
        <taxon>Ancylostomatidae</taxon>
        <taxon>Ancylostomatinae</taxon>
        <taxon>Ancylostoma</taxon>
    </lineage>
</organism>
<reference evidence="1 2" key="1">
    <citation type="submission" date="2013-12" db="EMBL/GenBank/DDBJ databases">
        <title>Draft genome of the parsitic nematode Ancylostoma duodenale.</title>
        <authorList>
            <person name="Mitreva M."/>
        </authorList>
    </citation>
    <scope>NUCLEOTIDE SEQUENCE [LARGE SCALE GENOMIC DNA]</scope>
    <source>
        <strain evidence="1 2">Zhejiang</strain>
    </source>
</reference>
<accession>A0A0C2GRC0</accession>
<dbReference type="Proteomes" id="UP000054047">
    <property type="component" value="Unassembled WGS sequence"/>
</dbReference>
<gene>
    <name evidence="1" type="ORF">ANCDUO_10238</name>
</gene>
<dbReference type="EMBL" id="KN731870">
    <property type="protein sequence ID" value="KIH59526.1"/>
    <property type="molecule type" value="Genomic_DNA"/>
</dbReference>
<keyword evidence="2" id="KW-1185">Reference proteome</keyword>
<name>A0A0C2GRC0_9BILA</name>
<dbReference type="Pfam" id="PF09420">
    <property type="entry name" value="Nop16"/>
    <property type="match status" value="1"/>
</dbReference>
<evidence type="ECO:0000313" key="1">
    <source>
        <dbReference type="EMBL" id="KIH59526.1"/>
    </source>
</evidence>
<dbReference type="InterPro" id="IPR019002">
    <property type="entry name" value="Ribosome_biogenesis_Nop16"/>
</dbReference>